<dbReference type="GO" id="GO:0005886">
    <property type="term" value="C:plasma membrane"/>
    <property type="evidence" value="ECO:0007669"/>
    <property type="project" value="UniProtKB-SubCell"/>
</dbReference>
<dbReference type="AlphaFoldDB" id="A0A382AGK0"/>
<evidence type="ECO:0000256" key="8">
    <source>
        <dbReference type="ARBA" id="ARBA00023143"/>
    </source>
</evidence>
<keyword evidence="5 10" id="KW-0812">Transmembrane</keyword>
<evidence type="ECO:0000256" key="10">
    <source>
        <dbReference type="SAM" id="Phobius"/>
    </source>
</evidence>
<feature type="domain" description="Flagellar M-ring C-terminal" evidence="12">
    <location>
        <begin position="253"/>
        <end position="417"/>
    </location>
</feature>
<evidence type="ECO:0000256" key="1">
    <source>
        <dbReference type="ARBA" id="ARBA00004117"/>
    </source>
</evidence>
<dbReference type="EMBL" id="UINC01025166">
    <property type="protein sequence ID" value="SVB00252.1"/>
    <property type="molecule type" value="Genomic_DNA"/>
</dbReference>
<comment type="similarity">
    <text evidence="3">Belongs to the FliF family.</text>
</comment>
<feature type="transmembrane region" description="Helical" evidence="10">
    <location>
        <begin position="24"/>
        <end position="44"/>
    </location>
</feature>
<keyword evidence="4" id="KW-1003">Cell membrane</keyword>
<feature type="non-terminal residue" evidence="13">
    <location>
        <position position="500"/>
    </location>
</feature>
<evidence type="ECO:0000256" key="9">
    <source>
        <dbReference type="SAM" id="MobiDB-lite"/>
    </source>
</evidence>
<feature type="transmembrane region" description="Helical" evidence="10">
    <location>
        <begin position="437"/>
        <end position="456"/>
    </location>
</feature>
<dbReference type="InterPro" id="IPR000067">
    <property type="entry name" value="FlgMring_FliF"/>
</dbReference>
<dbReference type="GO" id="GO:0003774">
    <property type="term" value="F:cytoskeletal motor activity"/>
    <property type="evidence" value="ECO:0007669"/>
    <property type="project" value="InterPro"/>
</dbReference>
<keyword evidence="8" id="KW-0975">Bacterial flagellum</keyword>
<evidence type="ECO:0000256" key="3">
    <source>
        <dbReference type="ARBA" id="ARBA00007971"/>
    </source>
</evidence>
<dbReference type="InterPro" id="IPR045851">
    <property type="entry name" value="AMP-bd_C_sf"/>
</dbReference>
<proteinExistence type="inferred from homology"/>
<evidence type="ECO:0000259" key="12">
    <source>
        <dbReference type="Pfam" id="PF08345"/>
    </source>
</evidence>
<accession>A0A382AGK0</accession>
<reference evidence="13" key="1">
    <citation type="submission" date="2018-05" db="EMBL/GenBank/DDBJ databases">
        <authorList>
            <person name="Lanie J.A."/>
            <person name="Ng W.-L."/>
            <person name="Kazmierczak K.M."/>
            <person name="Andrzejewski T.M."/>
            <person name="Davidsen T.M."/>
            <person name="Wayne K.J."/>
            <person name="Tettelin H."/>
            <person name="Glass J.I."/>
            <person name="Rusch D."/>
            <person name="Podicherti R."/>
            <person name="Tsui H.-C.T."/>
            <person name="Winkler M.E."/>
        </authorList>
    </citation>
    <scope>NUCLEOTIDE SEQUENCE</scope>
</reference>
<organism evidence="13">
    <name type="scientific">marine metagenome</name>
    <dbReference type="NCBI Taxonomy" id="408172"/>
    <lineage>
        <taxon>unclassified sequences</taxon>
        <taxon>metagenomes</taxon>
        <taxon>ecological metagenomes</taxon>
    </lineage>
</organism>
<protein>
    <recommendedName>
        <fullName evidence="14">Flagellar M-ring protein FliF</fullName>
    </recommendedName>
</protein>
<keyword evidence="7 10" id="KW-0472">Membrane</keyword>
<evidence type="ECO:0000256" key="7">
    <source>
        <dbReference type="ARBA" id="ARBA00023136"/>
    </source>
</evidence>
<dbReference type="InterPro" id="IPR006182">
    <property type="entry name" value="FliF_N_dom"/>
</dbReference>
<comment type="subcellular location">
    <subcellularLocation>
        <location evidence="1">Bacterial flagellum basal body</location>
    </subcellularLocation>
    <subcellularLocation>
        <location evidence="2">Cell membrane</location>
        <topology evidence="2">Multi-pass membrane protein</topology>
    </subcellularLocation>
</comment>
<dbReference type="PRINTS" id="PR01009">
    <property type="entry name" value="FLGMRINGFLIF"/>
</dbReference>
<feature type="region of interest" description="Disordered" evidence="9">
    <location>
        <begin position="276"/>
        <end position="338"/>
    </location>
</feature>
<dbReference type="PANTHER" id="PTHR30046">
    <property type="entry name" value="FLAGELLAR M-RING PROTEIN"/>
    <property type="match status" value="1"/>
</dbReference>
<feature type="region of interest" description="Disordered" evidence="9">
    <location>
        <begin position="476"/>
        <end position="500"/>
    </location>
</feature>
<dbReference type="PIRSF" id="PIRSF004862">
    <property type="entry name" value="FliF"/>
    <property type="match status" value="1"/>
</dbReference>
<dbReference type="Gene3D" id="3.30.300.30">
    <property type="match status" value="1"/>
</dbReference>
<evidence type="ECO:0000259" key="11">
    <source>
        <dbReference type="Pfam" id="PF01514"/>
    </source>
</evidence>
<dbReference type="GO" id="GO:0009431">
    <property type="term" value="C:bacterial-type flagellum basal body, MS ring"/>
    <property type="evidence" value="ECO:0007669"/>
    <property type="project" value="InterPro"/>
</dbReference>
<sequence length="500" mass="55015">MNPIQAFFRQVSDRFVALSQGQKVAAVVLATVTIGSILAMSFWIKTPDLQLLYANLSEQDASAIVDNLKSQNIPYELSNQGKTIRVPANQVHEIRLKMASEGLPEGSDVGLEIFDKTSLGMTDFIQKLNFQRALQGELSRTIKTLDAVDHARVHLVIPKQTLFIREKPKGKASVTIKTKAGKTLNEKQVQGIVHLVSSSVEGITADNVAVVDVKGNLLSGSQETNAGAARSSSNYQHKRRVEQELEKNILAMLEDALGQGMVIARVTADLDFEKNDRTEETYDPDSAVVRSSQTASESVVGATPTGGVIGAQAQLPAGQNEGGTGTSGQPSKRDKNNQLQNFEINKITRVVSKPTGTVNKLSVAVMINGIMAENDAGDEEYQARTQEEMDKYTQIVQSAVGYNQERGDQIKVENIQFDRSVEQQRLQDLEREKNIDLAFQVGKYILGLIFVILFYTRAIKPMITWITTSAEDKEEVAEEVAEEGKSDAQLAEEEEMKRLE</sequence>
<evidence type="ECO:0000256" key="4">
    <source>
        <dbReference type="ARBA" id="ARBA00022475"/>
    </source>
</evidence>
<evidence type="ECO:0000313" key="13">
    <source>
        <dbReference type="EMBL" id="SVB00252.1"/>
    </source>
</evidence>
<dbReference type="InterPro" id="IPR043427">
    <property type="entry name" value="YscJ/FliF"/>
</dbReference>
<evidence type="ECO:0000256" key="6">
    <source>
        <dbReference type="ARBA" id="ARBA00022989"/>
    </source>
</evidence>
<dbReference type="InterPro" id="IPR013556">
    <property type="entry name" value="Flag_M-ring_C"/>
</dbReference>
<evidence type="ECO:0008006" key="14">
    <source>
        <dbReference type="Google" id="ProtNLM"/>
    </source>
</evidence>
<dbReference type="NCBIfam" id="TIGR00206">
    <property type="entry name" value="fliF"/>
    <property type="match status" value="1"/>
</dbReference>
<dbReference type="Pfam" id="PF08345">
    <property type="entry name" value="YscJ_FliF_C"/>
    <property type="match status" value="1"/>
</dbReference>
<evidence type="ECO:0000256" key="5">
    <source>
        <dbReference type="ARBA" id="ARBA00022692"/>
    </source>
</evidence>
<dbReference type="GO" id="GO:0071973">
    <property type="term" value="P:bacterial-type flagellum-dependent cell motility"/>
    <property type="evidence" value="ECO:0007669"/>
    <property type="project" value="InterPro"/>
</dbReference>
<evidence type="ECO:0000256" key="2">
    <source>
        <dbReference type="ARBA" id="ARBA00004651"/>
    </source>
</evidence>
<feature type="domain" description="Flagellar M-ring N-terminal" evidence="11">
    <location>
        <begin position="45"/>
        <end position="219"/>
    </location>
</feature>
<name>A0A382AGK0_9ZZZZ</name>
<dbReference type="PANTHER" id="PTHR30046:SF0">
    <property type="entry name" value="FLAGELLAR M-RING PROTEIN"/>
    <property type="match status" value="1"/>
</dbReference>
<keyword evidence="6 10" id="KW-1133">Transmembrane helix</keyword>
<gene>
    <name evidence="13" type="ORF">METZ01_LOCUS153106</name>
</gene>
<dbReference type="Pfam" id="PF01514">
    <property type="entry name" value="YscJ_FliF"/>
    <property type="match status" value="1"/>
</dbReference>